<sequence>MFNNKLIKVISFDATNTIFRVRISVGANYDSVLRRYGVYVDKELVNKHFIKSFSLHSKQSPCYGNSNDNINNNTNVKKYASGLDWWSDLIKILIEKSSNLNRNQIDQIPKQAFHDLYHQYGVKGANQIEGKGRHEFWELYPEVHDTLQYLKDKGYILSMISNFDDRLQDLLKNLNVLHYFNHSNSNNSKNNLITTSIDVGAQKPNPKIFDYHLKQLQSIDPSIVSNQVVYIGDSIDKDAKASLEFGFQSCLLDRENKLNQSDIPNNCKLIHSLNDLKSYY</sequence>
<dbReference type="AlphaFoldDB" id="A0A8J4PJH7"/>
<dbReference type="InterPro" id="IPR006439">
    <property type="entry name" value="HAD-SF_hydro_IA"/>
</dbReference>
<evidence type="ECO:0000313" key="2">
    <source>
        <dbReference type="Proteomes" id="UP000695562"/>
    </source>
</evidence>
<dbReference type="Gene3D" id="3.40.50.1000">
    <property type="entry name" value="HAD superfamily/HAD-like"/>
    <property type="match status" value="1"/>
</dbReference>
<dbReference type="InterPro" id="IPR051828">
    <property type="entry name" value="HAD-like_hydrolase_domain"/>
</dbReference>
<organism evidence="1 2">
    <name type="scientific">Polysphondylium violaceum</name>
    <dbReference type="NCBI Taxonomy" id="133409"/>
    <lineage>
        <taxon>Eukaryota</taxon>
        <taxon>Amoebozoa</taxon>
        <taxon>Evosea</taxon>
        <taxon>Eumycetozoa</taxon>
        <taxon>Dictyostelia</taxon>
        <taxon>Dictyosteliales</taxon>
        <taxon>Dictyosteliaceae</taxon>
        <taxon>Polysphondylium</taxon>
    </lineage>
</organism>
<dbReference type="InterPro" id="IPR023214">
    <property type="entry name" value="HAD_sf"/>
</dbReference>
<dbReference type="OrthoDB" id="444127at2759"/>
<protein>
    <recommendedName>
        <fullName evidence="3">Haloacid dehalogenase-like hydrolase domain-containing protein 3</fullName>
    </recommendedName>
</protein>
<dbReference type="NCBIfam" id="TIGR01549">
    <property type="entry name" value="HAD-SF-IA-v1"/>
    <property type="match status" value="1"/>
</dbReference>
<dbReference type="Gene3D" id="1.10.150.720">
    <property type="entry name" value="Haloacid dehalogenase-like hydrolase"/>
    <property type="match status" value="1"/>
</dbReference>
<dbReference type="Pfam" id="PF00702">
    <property type="entry name" value="Hydrolase"/>
    <property type="match status" value="1"/>
</dbReference>
<reference evidence="1" key="1">
    <citation type="submission" date="2020-01" db="EMBL/GenBank/DDBJ databases">
        <title>Development of genomics and gene disruption for Polysphondylium violaceum indicates a role for the polyketide synthase stlB in stalk morphogenesis.</title>
        <authorList>
            <person name="Narita B."/>
            <person name="Kawabe Y."/>
            <person name="Kin K."/>
            <person name="Saito T."/>
            <person name="Gibbs R."/>
            <person name="Kuspa A."/>
            <person name="Muzny D."/>
            <person name="Queller D."/>
            <person name="Richards S."/>
            <person name="Strassman J."/>
            <person name="Sucgang R."/>
            <person name="Worley K."/>
            <person name="Schaap P."/>
        </authorList>
    </citation>
    <scope>NUCLEOTIDE SEQUENCE</scope>
    <source>
        <strain evidence="1">QSvi11</strain>
    </source>
</reference>
<proteinExistence type="predicted"/>
<dbReference type="SFLD" id="SFLDG01129">
    <property type="entry name" value="C1.5:_HAD__Beta-PGM__Phosphata"/>
    <property type="match status" value="1"/>
</dbReference>
<dbReference type="SFLD" id="SFLDS00003">
    <property type="entry name" value="Haloacid_Dehalogenase"/>
    <property type="match status" value="1"/>
</dbReference>
<dbReference type="EMBL" id="AJWJ01001177">
    <property type="protein sequence ID" value="KAF2068139.1"/>
    <property type="molecule type" value="Genomic_DNA"/>
</dbReference>
<name>A0A8J4PJH7_9MYCE</name>
<evidence type="ECO:0000313" key="1">
    <source>
        <dbReference type="EMBL" id="KAF2068139.1"/>
    </source>
</evidence>
<evidence type="ECO:0008006" key="3">
    <source>
        <dbReference type="Google" id="ProtNLM"/>
    </source>
</evidence>
<accession>A0A8J4PJH7</accession>
<dbReference type="InterPro" id="IPR036412">
    <property type="entry name" value="HAD-like_sf"/>
</dbReference>
<dbReference type="GO" id="GO:0005634">
    <property type="term" value="C:nucleus"/>
    <property type="evidence" value="ECO:0007669"/>
    <property type="project" value="TreeGrafter"/>
</dbReference>
<dbReference type="SUPFAM" id="SSF56784">
    <property type="entry name" value="HAD-like"/>
    <property type="match status" value="1"/>
</dbReference>
<keyword evidence="2" id="KW-1185">Reference proteome</keyword>
<dbReference type="PANTHER" id="PTHR46191">
    <property type="match status" value="1"/>
</dbReference>
<comment type="caution">
    <text evidence="1">The sequence shown here is derived from an EMBL/GenBank/DDBJ whole genome shotgun (WGS) entry which is preliminary data.</text>
</comment>
<dbReference type="Proteomes" id="UP000695562">
    <property type="component" value="Unassembled WGS sequence"/>
</dbReference>
<dbReference type="InterPro" id="IPR044924">
    <property type="entry name" value="HAD-SF_hydro_IA_REG-2-like_cap"/>
</dbReference>
<dbReference type="PANTHER" id="PTHR46191:SF2">
    <property type="entry name" value="HALOACID DEHALOGENASE-LIKE HYDROLASE DOMAIN-CONTAINING PROTEIN 3"/>
    <property type="match status" value="1"/>
</dbReference>
<gene>
    <name evidence="1" type="ORF">CYY_010535</name>
</gene>